<evidence type="ECO:0000313" key="2">
    <source>
        <dbReference type="Proteomes" id="UP000887159"/>
    </source>
</evidence>
<comment type="caution">
    <text evidence="1">The sequence shown here is derived from an EMBL/GenBank/DDBJ whole genome shotgun (WGS) entry which is preliminary data.</text>
</comment>
<dbReference type="EMBL" id="BMAU01021035">
    <property type="protein sequence ID" value="GFX87470.1"/>
    <property type="molecule type" value="Genomic_DNA"/>
</dbReference>
<dbReference type="Proteomes" id="UP000887159">
    <property type="component" value="Unassembled WGS sequence"/>
</dbReference>
<accession>A0A8X6R3I3</accession>
<dbReference type="AlphaFoldDB" id="A0A8X6R3I3"/>
<dbReference type="Gene3D" id="3.30.420.10">
    <property type="entry name" value="Ribonuclease H-like superfamily/Ribonuclease H"/>
    <property type="match status" value="1"/>
</dbReference>
<keyword evidence="2" id="KW-1185">Reference proteome</keyword>
<reference evidence="1" key="1">
    <citation type="submission" date="2020-08" db="EMBL/GenBank/DDBJ databases">
        <title>Multicomponent nature underlies the extraordinary mechanical properties of spider dragline silk.</title>
        <authorList>
            <person name="Kono N."/>
            <person name="Nakamura H."/>
            <person name="Mori M."/>
            <person name="Yoshida Y."/>
            <person name="Ohtoshi R."/>
            <person name="Malay A.D."/>
            <person name="Moran D.A.P."/>
            <person name="Tomita M."/>
            <person name="Numata K."/>
            <person name="Arakawa K."/>
        </authorList>
    </citation>
    <scope>NUCLEOTIDE SEQUENCE</scope>
</reference>
<sequence>METVSGYQIRRKKSGKSCRRASTAREDHYLSIIPRSNRDASASLLSPELNTAIGTQRDAFVPHVRLFTDGVGPDFILLEDNNSTHRANLVDEFLESEDIRRIGWSARSPDLNLLKNGWNALGQLQLAPSTPRKTTNA</sequence>
<dbReference type="InterPro" id="IPR036397">
    <property type="entry name" value="RNaseH_sf"/>
</dbReference>
<evidence type="ECO:0000313" key="1">
    <source>
        <dbReference type="EMBL" id="GFX87470.1"/>
    </source>
</evidence>
<organism evidence="1 2">
    <name type="scientific">Trichonephila clavipes</name>
    <name type="common">Golden silk orbweaver</name>
    <name type="synonym">Nephila clavipes</name>
    <dbReference type="NCBI Taxonomy" id="2585209"/>
    <lineage>
        <taxon>Eukaryota</taxon>
        <taxon>Metazoa</taxon>
        <taxon>Ecdysozoa</taxon>
        <taxon>Arthropoda</taxon>
        <taxon>Chelicerata</taxon>
        <taxon>Arachnida</taxon>
        <taxon>Araneae</taxon>
        <taxon>Araneomorphae</taxon>
        <taxon>Entelegynae</taxon>
        <taxon>Araneoidea</taxon>
        <taxon>Nephilidae</taxon>
        <taxon>Trichonephila</taxon>
    </lineage>
</organism>
<name>A0A8X6R3I3_TRICX</name>
<proteinExistence type="predicted"/>
<protein>
    <submittedName>
        <fullName evidence="1">DDE_3 domain-containing protein</fullName>
    </submittedName>
</protein>
<dbReference type="GO" id="GO:0003676">
    <property type="term" value="F:nucleic acid binding"/>
    <property type="evidence" value="ECO:0007669"/>
    <property type="project" value="InterPro"/>
</dbReference>
<gene>
    <name evidence="1" type="primary">AVEN_24023_1</name>
    <name evidence="1" type="ORF">TNCV_1330051</name>
</gene>